<organism evidence="9">
    <name type="scientific">Chondria tumulosa</name>
    <dbReference type="NCBI Taxonomy" id="2740715"/>
    <lineage>
        <taxon>Eukaryota</taxon>
        <taxon>Rhodophyta</taxon>
        <taxon>Florideophyceae</taxon>
        <taxon>Rhodymeniophycidae</taxon>
        <taxon>Ceramiales</taxon>
        <taxon>Rhodomelaceae</taxon>
        <taxon>Chondrieae</taxon>
        <taxon>Chondria</taxon>
    </lineage>
</organism>
<dbReference type="GO" id="GO:0005524">
    <property type="term" value="F:ATP binding"/>
    <property type="evidence" value="ECO:0007669"/>
    <property type="project" value="UniProtKB-KW"/>
</dbReference>
<dbReference type="InterPro" id="IPR027417">
    <property type="entry name" value="P-loop_NTPase"/>
</dbReference>
<evidence type="ECO:0000259" key="8">
    <source>
        <dbReference type="SMART" id="SM00382"/>
    </source>
</evidence>
<dbReference type="PANTHER" id="PTHR42960">
    <property type="entry name" value="YCF46 PROTEIN"/>
    <property type="match status" value="1"/>
</dbReference>
<dbReference type="InterPro" id="IPR003593">
    <property type="entry name" value="AAA+_ATPase"/>
</dbReference>
<dbReference type="Gene3D" id="3.40.50.300">
    <property type="entry name" value="P-loop containing nucleotide triphosphate hydrolases"/>
    <property type="match status" value="1"/>
</dbReference>
<reference evidence="9" key="1">
    <citation type="submission" date="2020-11" db="EMBL/GenBank/DDBJ databases">
        <authorList>
            <person name="Paiano M.O."/>
        </authorList>
    </citation>
    <scope>NUCLEOTIDE SEQUENCE</scope>
</reference>
<evidence type="ECO:0000256" key="3">
    <source>
        <dbReference type="ARBA" id="ARBA00022640"/>
    </source>
</evidence>
<dbReference type="PANTHER" id="PTHR42960:SF1">
    <property type="entry name" value="YCF46 PROTEIN"/>
    <property type="match status" value="1"/>
</dbReference>
<accession>A0A896SU08</accession>
<dbReference type="EMBL" id="MW309501">
    <property type="protein sequence ID" value="QSD57011.1"/>
    <property type="molecule type" value="Genomic_DNA"/>
</dbReference>
<evidence type="ECO:0000256" key="1">
    <source>
        <dbReference type="ARBA" id="ARBA00004229"/>
    </source>
</evidence>
<evidence type="ECO:0000256" key="5">
    <source>
        <dbReference type="ARBA" id="ARBA00022840"/>
    </source>
</evidence>
<dbReference type="SUPFAM" id="SSF52540">
    <property type="entry name" value="P-loop containing nucleoside triphosphate hydrolases"/>
    <property type="match status" value="1"/>
</dbReference>
<dbReference type="Pfam" id="PF00004">
    <property type="entry name" value="AAA"/>
    <property type="match status" value="1"/>
</dbReference>
<gene>
    <name evidence="9" type="primary">ycf46</name>
</gene>
<dbReference type="SMART" id="SM00382">
    <property type="entry name" value="AAA"/>
    <property type="match status" value="1"/>
</dbReference>
<dbReference type="Gene3D" id="1.10.8.60">
    <property type="match status" value="1"/>
</dbReference>
<dbReference type="GO" id="GO:0016887">
    <property type="term" value="F:ATP hydrolysis activity"/>
    <property type="evidence" value="ECO:0007669"/>
    <property type="project" value="InterPro"/>
</dbReference>
<dbReference type="AlphaFoldDB" id="A0A896SU08"/>
<comment type="subcellular location">
    <subcellularLocation>
        <location evidence="1">Plastid</location>
        <location evidence="1">Chloroplast</location>
    </subcellularLocation>
</comment>
<name>A0A896SU08_9FLOR</name>
<keyword evidence="5" id="KW-0067">ATP-binding</keyword>
<dbReference type="GeneID" id="67279365"/>
<evidence type="ECO:0000256" key="6">
    <source>
        <dbReference type="ARBA" id="ARBA00038088"/>
    </source>
</evidence>
<feature type="domain" description="AAA+ ATPase" evidence="8">
    <location>
        <begin position="256"/>
        <end position="391"/>
    </location>
</feature>
<dbReference type="InterPro" id="IPR003959">
    <property type="entry name" value="ATPase_AAA_core"/>
</dbReference>
<keyword evidence="4" id="KW-0547">Nucleotide-binding</keyword>
<keyword evidence="2 9" id="KW-0150">Chloroplast</keyword>
<dbReference type="GO" id="GO:0009507">
    <property type="term" value="C:chloroplast"/>
    <property type="evidence" value="ECO:0007669"/>
    <property type="project" value="UniProtKB-SubCell"/>
</dbReference>
<comment type="similarity">
    <text evidence="6">Belongs to the AAA ATPase family. Highly divergent.</text>
</comment>
<evidence type="ECO:0000256" key="7">
    <source>
        <dbReference type="ARBA" id="ARBA00040480"/>
    </source>
</evidence>
<sequence>MNFEKEITVLLSSNNFIIYIETKEEERLEFILKKISKKVFRKKIYSWNFIDGYNNSPNYTENGEKNPLRALEIVSRNQNNNIKIFFLKEFYQFINDLSINRKLKNTYEILKKQNQYIIINGIDKTIPNTLKEYITCIKLPLPNKKEIKQEVERFINSSNSKYHNLKEYICNAYTGCTINKIRKSISELIIHDLSETKISEHITKEKEKFIEQEEILKFSYNNKYMIDIGGLINLKSWLKIRQPAFKKIANVYGIKKPRGIILVGIQGTGKSLSAKAISMEWNLPLLKLDISKGFAGILGESESRIKKIIEICESISPCILWIDEIDKIFTQNININDSGTTTRVTNIFLTWLSEKNKNVFVIATANNINNLPVEMLRKGRFDEIFFVDLPNLKERIKIFKIHLKKIRPLTWYKYNIYYLSKISKKFSGAEIEQSIIEGMYKGFYNKREFNTQDIATSIKEMIPLAKSEEQKILKLREWGYSGKIKIA</sequence>
<proteinExistence type="inferred from homology"/>
<protein>
    <recommendedName>
        <fullName evidence="7">Uncharacterized AAA domain-containing protein ycf46</fullName>
    </recommendedName>
</protein>
<dbReference type="RefSeq" id="YP_010170870.1">
    <property type="nucleotide sequence ID" value="NC_057618.1"/>
</dbReference>
<evidence type="ECO:0000256" key="4">
    <source>
        <dbReference type="ARBA" id="ARBA00022741"/>
    </source>
</evidence>
<evidence type="ECO:0000313" key="9">
    <source>
        <dbReference type="EMBL" id="QSD57011.1"/>
    </source>
</evidence>
<evidence type="ECO:0000256" key="2">
    <source>
        <dbReference type="ARBA" id="ARBA00022528"/>
    </source>
</evidence>
<keyword evidence="3 9" id="KW-0934">Plastid</keyword>
<dbReference type="InterPro" id="IPR052381">
    <property type="entry name" value="AAA_domain_protein"/>
</dbReference>
<geneLocation type="chloroplast" evidence="9"/>